<feature type="transmembrane region" description="Helical" evidence="7">
    <location>
        <begin position="79"/>
        <end position="99"/>
    </location>
</feature>
<proteinExistence type="inferred from homology"/>
<keyword evidence="5 7" id="KW-1133">Transmembrane helix</keyword>
<protein>
    <submittedName>
        <fullName evidence="9">Rhomboid family protein</fullName>
    </submittedName>
</protein>
<dbReference type="AlphaFoldDB" id="A0A1C9W6L1"/>
<keyword evidence="4" id="KW-0378">Hydrolase</keyword>
<dbReference type="InterPro" id="IPR050925">
    <property type="entry name" value="Rhomboid_protease_S54"/>
</dbReference>
<feature type="transmembrane region" description="Helical" evidence="7">
    <location>
        <begin position="111"/>
        <end position="130"/>
    </location>
</feature>
<comment type="subcellular location">
    <subcellularLocation>
        <location evidence="1">Membrane</location>
        <topology evidence="1">Multi-pass membrane protein</topology>
    </subcellularLocation>
</comment>
<evidence type="ECO:0000256" key="2">
    <source>
        <dbReference type="ARBA" id="ARBA00009045"/>
    </source>
</evidence>
<evidence type="ECO:0000313" key="10">
    <source>
        <dbReference type="Proteomes" id="UP000095672"/>
    </source>
</evidence>
<feature type="transmembrane region" description="Helical" evidence="7">
    <location>
        <begin position="6"/>
        <end position="28"/>
    </location>
</feature>
<dbReference type="RefSeq" id="WP_069946886.1">
    <property type="nucleotide sequence ID" value="NZ_CP014143.1"/>
</dbReference>
<dbReference type="Gene3D" id="1.20.1540.10">
    <property type="entry name" value="Rhomboid-like"/>
    <property type="match status" value="1"/>
</dbReference>
<dbReference type="InterPro" id="IPR022764">
    <property type="entry name" value="Peptidase_S54_rhomboid_dom"/>
</dbReference>
<keyword evidence="10" id="KW-1185">Reference proteome</keyword>
<dbReference type="InterPro" id="IPR035952">
    <property type="entry name" value="Rhomboid-like_sf"/>
</dbReference>
<dbReference type="EMBL" id="CP014143">
    <property type="protein sequence ID" value="AOS96785.1"/>
    <property type="molecule type" value="Genomic_DNA"/>
</dbReference>
<accession>A0A1C9W6L1</accession>
<feature type="transmembrane region" description="Helical" evidence="7">
    <location>
        <begin position="136"/>
        <end position="161"/>
    </location>
</feature>
<dbReference type="STRING" id="1769779.AUP74_01326"/>
<dbReference type="GO" id="GO:0004252">
    <property type="term" value="F:serine-type endopeptidase activity"/>
    <property type="evidence" value="ECO:0007669"/>
    <property type="project" value="InterPro"/>
</dbReference>
<dbReference type="GO" id="GO:0006465">
    <property type="term" value="P:signal peptide processing"/>
    <property type="evidence" value="ECO:0007669"/>
    <property type="project" value="TreeGrafter"/>
</dbReference>
<evidence type="ECO:0000256" key="4">
    <source>
        <dbReference type="ARBA" id="ARBA00022801"/>
    </source>
</evidence>
<dbReference type="Pfam" id="PF01694">
    <property type="entry name" value="Rhomboid"/>
    <property type="match status" value="1"/>
</dbReference>
<feature type="transmembrane region" description="Helical" evidence="7">
    <location>
        <begin position="173"/>
        <end position="193"/>
    </location>
</feature>
<dbReference type="PANTHER" id="PTHR43731">
    <property type="entry name" value="RHOMBOID PROTEASE"/>
    <property type="match status" value="1"/>
</dbReference>
<evidence type="ECO:0000256" key="5">
    <source>
        <dbReference type="ARBA" id="ARBA00022989"/>
    </source>
</evidence>
<evidence type="ECO:0000256" key="1">
    <source>
        <dbReference type="ARBA" id="ARBA00004141"/>
    </source>
</evidence>
<dbReference type="Proteomes" id="UP000095672">
    <property type="component" value="Chromosome"/>
</dbReference>
<dbReference type="SUPFAM" id="SSF144091">
    <property type="entry name" value="Rhomboid-like"/>
    <property type="match status" value="1"/>
</dbReference>
<dbReference type="GO" id="GO:0016020">
    <property type="term" value="C:membrane"/>
    <property type="evidence" value="ECO:0007669"/>
    <property type="project" value="UniProtKB-SubCell"/>
</dbReference>
<reference evidence="10" key="1">
    <citation type="submission" date="2016-01" db="EMBL/GenBank/DDBJ databases">
        <title>Complete genome sequence of Microbulbifer sp. CCB-MM1, a halophile isolated from Matang Mangrove Forest, Perak.</title>
        <authorList>
            <person name="Moh T.H."/>
            <person name="Dinesh B."/>
            <person name="Lau N.-S."/>
            <person name="Go F."/>
            <person name="Alexander Chong S.-C."/>
        </authorList>
    </citation>
    <scope>NUCLEOTIDE SEQUENCE [LARGE SCALE GENOMIC DNA]</scope>
    <source>
        <strain evidence="10">CCB-MM1</strain>
    </source>
</reference>
<organism evidence="9 10">
    <name type="scientific">Microbulbifer aggregans</name>
    <dbReference type="NCBI Taxonomy" id="1769779"/>
    <lineage>
        <taxon>Bacteria</taxon>
        <taxon>Pseudomonadati</taxon>
        <taxon>Pseudomonadota</taxon>
        <taxon>Gammaproteobacteria</taxon>
        <taxon>Cellvibrionales</taxon>
        <taxon>Microbulbiferaceae</taxon>
        <taxon>Microbulbifer</taxon>
    </lineage>
</organism>
<comment type="similarity">
    <text evidence="2">Belongs to the peptidase S54 family.</text>
</comment>
<dbReference type="OrthoDB" id="9813074at2"/>
<evidence type="ECO:0000256" key="3">
    <source>
        <dbReference type="ARBA" id="ARBA00022692"/>
    </source>
</evidence>
<evidence type="ECO:0000259" key="8">
    <source>
        <dbReference type="Pfam" id="PF01694"/>
    </source>
</evidence>
<gene>
    <name evidence="9" type="ORF">AUP74_01326</name>
</gene>
<dbReference type="KEGG" id="micc:AUP74_01326"/>
<keyword evidence="3 7" id="KW-0812">Transmembrane</keyword>
<evidence type="ECO:0000256" key="7">
    <source>
        <dbReference type="SAM" id="Phobius"/>
    </source>
</evidence>
<keyword evidence="6 7" id="KW-0472">Membrane</keyword>
<evidence type="ECO:0000256" key="6">
    <source>
        <dbReference type="ARBA" id="ARBA00023136"/>
    </source>
</evidence>
<dbReference type="PANTHER" id="PTHR43731:SF14">
    <property type="entry name" value="PRESENILIN-ASSOCIATED RHOMBOID-LIKE PROTEIN, MITOCHONDRIAL"/>
    <property type="match status" value="1"/>
</dbReference>
<name>A0A1C9W6L1_9GAMM</name>
<feature type="domain" description="Peptidase S54 rhomboid" evidence="8">
    <location>
        <begin position="43"/>
        <end position="186"/>
    </location>
</feature>
<evidence type="ECO:0000313" key="9">
    <source>
        <dbReference type="EMBL" id="AOS96785.1"/>
    </source>
</evidence>
<feature type="transmembrane region" description="Helical" evidence="7">
    <location>
        <begin position="49"/>
        <end position="73"/>
    </location>
</feature>
<sequence length="197" mass="22190">MQDFPLSASTVLLIVCTAVSFAALFLSPRLLEQCAFQPYEVWRGRKRDSLYLAGFVHADLLHLGVNMWCLWLFGQPLEMRIGGIPFTVLFVLALVGSHLPTLYKERNNPRYASVGASGAISGVIFAYIVYYPQSEFFLLFFPVPIKAWLFGVLYLAYSAYAGRDRSSRINHDAHFWGALIGLVFVLFTDPAAWARLL</sequence>